<feature type="transmembrane region" description="Helical" evidence="1">
    <location>
        <begin position="80"/>
        <end position="99"/>
    </location>
</feature>
<proteinExistence type="predicted"/>
<evidence type="ECO:0000256" key="1">
    <source>
        <dbReference type="SAM" id="Phobius"/>
    </source>
</evidence>
<evidence type="ECO:0000313" key="2">
    <source>
        <dbReference type="EMBL" id="MDP7738117.1"/>
    </source>
</evidence>
<name>A0A386UCK8_9MYCO</name>
<feature type="transmembrane region" description="Helical" evidence="1">
    <location>
        <begin position="7"/>
        <end position="27"/>
    </location>
</feature>
<dbReference type="KEGG" id="mpag:C0J29_29395"/>
<reference evidence="2" key="1">
    <citation type="submission" date="2023-06" db="EMBL/GenBank/DDBJ databases">
        <title>Identification of two novel mycobacterium reveal diversities and complexities of Mycobacterium gordonae clade.</title>
        <authorList>
            <person name="Matsumoto Y."/>
            <person name="Nakamura S."/>
            <person name="Motooka D."/>
            <person name="Fukushima K."/>
        </authorList>
    </citation>
    <scope>NUCLEOTIDE SEQUENCE</scope>
    <source>
        <strain evidence="2">TY812</strain>
    </source>
</reference>
<dbReference type="RefSeq" id="WP_120794367.1">
    <property type="nucleotide sequence ID" value="NZ_BLKX01000001.1"/>
</dbReference>
<dbReference type="AlphaFoldDB" id="A0A386UCK8"/>
<keyword evidence="1" id="KW-0812">Transmembrane</keyword>
<organism evidence="2 3">
    <name type="scientific">Mycobacterium paragordonae</name>
    <dbReference type="NCBI Taxonomy" id="1389713"/>
    <lineage>
        <taxon>Bacteria</taxon>
        <taxon>Bacillati</taxon>
        <taxon>Actinomycetota</taxon>
        <taxon>Actinomycetes</taxon>
        <taxon>Mycobacteriales</taxon>
        <taxon>Mycobacteriaceae</taxon>
        <taxon>Mycobacterium</taxon>
    </lineage>
</organism>
<evidence type="ECO:0000313" key="3">
    <source>
        <dbReference type="Proteomes" id="UP001229081"/>
    </source>
</evidence>
<comment type="caution">
    <text evidence="2">The sequence shown here is derived from an EMBL/GenBank/DDBJ whole genome shotgun (WGS) entry which is preliminary data.</text>
</comment>
<gene>
    <name evidence="2" type="ORF">QXL92_25615</name>
</gene>
<protein>
    <submittedName>
        <fullName evidence="2">Uncharacterized protein</fullName>
    </submittedName>
</protein>
<keyword evidence="1" id="KW-0472">Membrane</keyword>
<sequence length="105" mass="11006">MNARKIVLPLAVAALLAGLFIGFGGFIQRDSVRGGTSLWCGNLLAPENRYEGDYNAVVPAATQALLDGDCEIVRATKNSWAITLIAVGAALLVSSRLLASTTEKS</sequence>
<dbReference type="EMBL" id="JAUFSA010000001">
    <property type="protein sequence ID" value="MDP7738117.1"/>
    <property type="molecule type" value="Genomic_DNA"/>
</dbReference>
<accession>A0A386UCK8</accession>
<keyword evidence="1" id="KW-1133">Transmembrane helix</keyword>
<dbReference type="Proteomes" id="UP001229081">
    <property type="component" value="Unassembled WGS sequence"/>
</dbReference>